<keyword evidence="3" id="KW-0732">Signal</keyword>
<feature type="chain" id="PRO_5047390635" evidence="3">
    <location>
        <begin position="22"/>
        <end position="473"/>
    </location>
</feature>
<dbReference type="RefSeq" id="WP_259863133.1">
    <property type="nucleotide sequence ID" value="NZ_BAAAST010000109.1"/>
</dbReference>
<dbReference type="SUPFAM" id="SSF56601">
    <property type="entry name" value="beta-lactamase/transpeptidase-like"/>
    <property type="match status" value="1"/>
</dbReference>
<feature type="signal peptide" evidence="3">
    <location>
        <begin position="1"/>
        <end position="21"/>
    </location>
</feature>
<evidence type="ECO:0000259" key="4">
    <source>
        <dbReference type="Pfam" id="PF00144"/>
    </source>
</evidence>
<feature type="region of interest" description="Disordered" evidence="2">
    <location>
        <begin position="30"/>
        <end position="81"/>
    </location>
</feature>
<dbReference type="PANTHER" id="PTHR43283:SF11">
    <property type="entry name" value="BETA-LACTAMASE-RELATED DOMAIN-CONTAINING PROTEIN"/>
    <property type="match status" value="1"/>
</dbReference>
<dbReference type="InterPro" id="IPR050789">
    <property type="entry name" value="Diverse_Enzym_Activities"/>
</dbReference>
<dbReference type="InterPro" id="IPR012338">
    <property type="entry name" value="Beta-lactam/transpept-like"/>
</dbReference>
<accession>A0ABY5W755</accession>
<name>A0ABY5W755_9ACTN</name>
<evidence type="ECO:0000256" key="3">
    <source>
        <dbReference type="SAM" id="SignalP"/>
    </source>
</evidence>
<sequence length="473" mass="48662">MIVARRTVLGTGLAAAGALLAGCGRSTPTMGAARPVGESAGLPGSESPAAGSPSPSTSGSAAPPGFGKAPKGRATSPAGLTFTPGRVVKPLGATAAYGATLTQIMTRYLAPTPDNPKYPGYAGAVALVAVDGQVTAHSAVGHALRYGTGPAELPSAQRVPMRRDAIFDLASITKVFTALLVLQLADQGKVDLDAPVVRYLPEFTGAGKDAITVAMVLAHTGALPGGVSFSGLTTMADRWARVVTAPLVSGGVPGTTFRYSGVGLMVLGRLVEKVTGQALDAAVRDRITGPLGMRNTMFKPLNQISGSDPRLVATEARKARGLTRGVVHDDLCLALGGVAGHAGMFGTASDLAILGQMLINGGEYGGRRILSEKIVRRMLVNANQGLPAIDAERPGRSSTHGLGVELQQPWFMGKLARPLTFGHTGFTGTSWLVDPDRRVVVVLLTNRAHPDWTRANPDKPRVAIADALATGLG</sequence>
<proteinExistence type="predicted"/>
<keyword evidence="6" id="KW-1185">Reference proteome</keyword>
<gene>
    <name evidence="5" type="ORF">Dfulv_12980</name>
</gene>
<dbReference type="PROSITE" id="PS51257">
    <property type="entry name" value="PROKAR_LIPOPROTEIN"/>
    <property type="match status" value="1"/>
</dbReference>
<evidence type="ECO:0000313" key="6">
    <source>
        <dbReference type="Proteomes" id="UP001059617"/>
    </source>
</evidence>
<feature type="compositionally biased region" description="Low complexity" evidence="2">
    <location>
        <begin position="39"/>
        <end position="65"/>
    </location>
</feature>
<dbReference type="Gene3D" id="3.40.710.10">
    <property type="entry name" value="DD-peptidase/beta-lactamase superfamily"/>
    <property type="match status" value="1"/>
</dbReference>
<dbReference type="InterPro" id="IPR006311">
    <property type="entry name" value="TAT_signal"/>
</dbReference>
<protein>
    <submittedName>
        <fullName evidence="5">Beta-lactamase family protein</fullName>
    </submittedName>
</protein>
<evidence type="ECO:0000313" key="5">
    <source>
        <dbReference type="EMBL" id="UWP85084.1"/>
    </source>
</evidence>
<dbReference type="Pfam" id="PF00144">
    <property type="entry name" value="Beta-lactamase"/>
    <property type="match status" value="1"/>
</dbReference>
<dbReference type="Proteomes" id="UP001059617">
    <property type="component" value="Chromosome"/>
</dbReference>
<dbReference type="InterPro" id="IPR001466">
    <property type="entry name" value="Beta-lactam-related"/>
</dbReference>
<evidence type="ECO:0000256" key="1">
    <source>
        <dbReference type="ARBA" id="ARBA00022801"/>
    </source>
</evidence>
<evidence type="ECO:0000256" key="2">
    <source>
        <dbReference type="SAM" id="MobiDB-lite"/>
    </source>
</evidence>
<organism evidence="5 6">
    <name type="scientific">Dactylosporangium fulvum</name>
    <dbReference type="NCBI Taxonomy" id="53359"/>
    <lineage>
        <taxon>Bacteria</taxon>
        <taxon>Bacillati</taxon>
        <taxon>Actinomycetota</taxon>
        <taxon>Actinomycetes</taxon>
        <taxon>Micromonosporales</taxon>
        <taxon>Micromonosporaceae</taxon>
        <taxon>Dactylosporangium</taxon>
    </lineage>
</organism>
<dbReference type="EMBL" id="CP073720">
    <property type="protein sequence ID" value="UWP85084.1"/>
    <property type="molecule type" value="Genomic_DNA"/>
</dbReference>
<feature type="domain" description="Beta-lactamase-related" evidence="4">
    <location>
        <begin position="120"/>
        <end position="455"/>
    </location>
</feature>
<reference evidence="5" key="1">
    <citation type="submission" date="2021-04" db="EMBL/GenBank/DDBJ databases">
        <authorList>
            <person name="Hartkoorn R.C."/>
            <person name="Beaudoing E."/>
            <person name="Hot D."/>
        </authorList>
    </citation>
    <scope>NUCLEOTIDE SEQUENCE</scope>
    <source>
        <strain evidence="5">NRRL B-16292</strain>
    </source>
</reference>
<dbReference type="PROSITE" id="PS51318">
    <property type="entry name" value="TAT"/>
    <property type="match status" value="1"/>
</dbReference>
<dbReference type="PANTHER" id="PTHR43283">
    <property type="entry name" value="BETA-LACTAMASE-RELATED"/>
    <property type="match status" value="1"/>
</dbReference>
<keyword evidence="1" id="KW-0378">Hydrolase</keyword>
<reference evidence="5" key="2">
    <citation type="submission" date="2022-09" db="EMBL/GenBank/DDBJ databases">
        <title>Biosynthetic gene clusters of Dactylosporangioum fulvum.</title>
        <authorList>
            <person name="Caradec T."/>
        </authorList>
    </citation>
    <scope>NUCLEOTIDE SEQUENCE</scope>
    <source>
        <strain evidence="5">NRRL B-16292</strain>
    </source>
</reference>